<evidence type="ECO:0000259" key="1">
    <source>
        <dbReference type="Pfam" id="PF02627"/>
    </source>
</evidence>
<dbReference type="InterPro" id="IPR029032">
    <property type="entry name" value="AhpD-like"/>
</dbReference>
<dbReference type="GO" id="GO:0051920">
    <property type="term" value="F:peroxiredoxin activity"/>
    <property type="evidence" value="ECO:0007669"/>
    <property type="project" value="InterPro"/>
</dbReference>
<name>A0A940Y6X8_9BURK</name>
<evidence type="ECO:0000313" key="2">
    <source>
        <dbReference type="EMBL" id="MBQ0931254.1"/>
    </source>
</evidence>
<dbReference type="EMBL" id="JAGQDD010000007">
    <property type="protein sequence ID" value="MBQ0931254.1"/>
    <property type="molecule type" value="Genomic_DNA"/>
</dbReference>
<dbReference type="Pfam" id="PF02627">
    <property type="entry name" value="CMD"/>
    <property type="match status" value="1"/>
</dbReference>
<dbReference type="Proteomes" id="UP000676246">
    <property type="component" value="Unassembled WGS sequence"/>
</dbReference>
<dbReference type="InterPro" id="IPR003779">
    <property type="entry name" value="CMD-like"/>
</dbReference>
<dbReference type="AlphaFoldDB" id="A0A940Y6X8"/>
<organism evidence="2 3">
    <name type="scientific">Ideonella alba</name>
    <dbReference type="NCBI Taxonomy" id="2824118"/>
    <lineage>
        <taxon>Bacteria</taxon>
        <taxon>Pseudomonadati</taxon>
        <taxon>Pseudomonadota</taxon>
        <taxon>Betaproteobacteria</taxon>
        <taxon>Burkholderiales</taxon>
        <taxon>Sphaerotilaceae</taxon>
        <taxon>Ideonella</taxon>
    </lineage>
</organism>
<sequence length="131" mass="14475">MNDELFAKGLATRREVLGADYVDNAIRNADPFSLPLQEFVTQVAWGDIWNRPGLPRRDRSLLVLAMLVALNRPHELKLHLRGALNNGVTREEIREAFLQSAVYCGAPAAMDAFRTAREVFAAIDAEGPTAA</sequence>
<dbReference type="InterPro" id="IPR052512">
    <property type="entry name" value="4CMD/NDH-1_regulator"/>
</dbReference>
<reference evidence="2 3" key="1">
    <citation type="submission" date="2021-04" db="EMBL/GenBank/DDBJ databases">
        <title>The genome sequence of Ideonella sp. 3Y2.</title>
        <authorList>
            <person name="Liu Y."/>
        </authorList>
    </citation>
    <scope>NUCLEOTIDE SEQUENCE [LARGE SCALE GENOMIC DNA]</scope>
    <source>
        <strain evidence="2 3">3Y2</strain>
    </source>
</reference>
<evidence type="ECO:0000313" key="3">
    <source>
        <dbReference type="Proteomes" id="UP000676246"/>
    </source>
</evidence>
<dbReference type="Gene3D" id="1.20.1290.10">
    <property type="entry name" value="AhpD-like"/>
    <property type="match status" value="1"/>
</dbReference>
<dbReference type="PANTHER" id="PTHR33570:SF2">
    <property type="entry name" value="CARBOXYMUCONOLACTONE DECARBOXYLASE-LIKE DOMAIN-CONTAINING PROTEIN"/>
    <property type="match status" value="1"/>
</dbReference>
<accession>A0A940Y6X8</accession>
<protein>
    <submittedName>
        <fullName evidence="2">Carboxymuconolactone decarboxylase family protein</fullName>
    </submittedName>
</protein>
<dbReference type="PANTHER" id="PTHR33570">
    <property type="entry name" value="4-CARBOXYMUCONOLACTONE DECARBOXYLASE FAMILY PROTEIN"/>
    <property type="match status" value="1"/>
</dbReference>
<feature type="domain" description="Carboxymuconolactone decarboxylase-like" evidence="1">
    <location>
        <begin position="36"/>
        <end position="118"/>
    </location>
</feature>
<comment type="caution">
    <text evidence="2">The sequence shown here is derived from an EMBL/GenBank/DDBJ whole genome shotgun (WGS) entry which is preliminary data.</text>
</comment>
<dbReference type="SUPFAM" id="SSF69118">
    <property type="entry name" value="AhpD-like"/>
    <property type="match status" value="1"/>
</dbReference>
<keyword evidence="3" id="KW-1185">Reference proteome</keyword>
<dbReference type="RefSeq" id="WP_210854223.1">
    <property type="nucleotide sequence ID" value="NZ_JAGQDD010000007.1"/>
</dbReference>
<proteinExistence type="predicted"/>
<gene>
    <name evidence="2" type="ORF">KAK03_12225</name>
</gene>